<sequence>MCAGDVQPNPGPARPSNRKKSSAKACSSCSKLVIGKNKLTCSDCQLLFHPSCVGVKQKQLSNLRANSAQWYCSDCCAPCSMCDGNVLRDHHAVQCDSCDKWLHTACCDIDYQLYTSLMANNCTWVCPLCSELNFSDSFFSEGEISTENPFDALDTDADADVCSQPASQKDVGASQPKPNSNRNKRHNKENRKCNAKKRDKVKLILTNCQSVRSKAGDIEVLIDSVKPDFICGTESWLDPDVNSSEIFPDYHSIFRKDREQLKTGGGVFQAVKGDLITTHCSELNSDCEILWTETKIKGCRPLLVGVFYRPPNDSNGEAIDHLAQSFTRLGNKINSHNVILTGDFNLPNISWDDHVVSSRSGYSTRAADTLVTLVEELGLTQHVTQPTRIQGNTENILDLIFSNNPEIVDKISVTDGIADHSSVIVDLRVAPTRKRPIRRKIYLRGKADTQGIKETLQDFTDTYFQTNQDKSVEDKWEEIRSAILHTMEKHVPHKFSTTRFNLPWFNRSLHLTIKKKQRLYNKAVRAGKPDDWESFKAFRKSTHKLIKEARSLYVRDTLESAILEEPKRFWSYIKQLKQENSGVADLQQGEKTVSNDIDKANVLNEQFRSVFTNEPPGLAQSLGNSPYQKIGHLNITRKRVEKLLSTLKTNKAQGPDGIPPWFLKIGAEQLSAPLQDLFQSSINTGIVPQEWRDANVAAIFKKGSRKSAANYRPVSLTSVLRYSDRPTMVLVVH</sequence>
<keyword evidence="8" id="KW-1185">Reference proteome</keyword>
<evidence type="ECO:0000256" key="1">
    <source>
        <dbReference type="ARBA" id="ARBA00022723"/>
    </source>
</evidence>
<evidence type="ECO:0000256" key="2">
    <source>
        <dbReference type="ARBA" id="ARBA00022771"/>
    </source>
</evidence>
<keyword evidence="3" id="KW-0862">Zinc</keyword>
<feature type="region of interest" description="Disordered" evidence="5">
    <location>
        <begin position="1"/>
        <end position="21"/>
    </location>
</feature>
<dbReference type="InterPro" id="IPR019786">
    <property type="entry name" value="Zinc_finger_PHD-type_CS"/>
</dbReference>
<dbReference type="EnsemblMetazoa" id="XM_030985153">
    <property type="protein sequence ID" value="XP_030841013"/>
    <property type="gene ID" value="LOC115923809"/>
</dbReference>
<dbReference type="InterPro" id="IPR005135">
    <property type="entry name" value="Endo/exonuclease/phosphatase"/>
</dbReference>
<dbReference type="OrthoDB" id="6143588at2759"/>
<dbReference type="InterPro" id="IPR001965">
    <property type="entry name" value="Znf_PHD"/>
</dbReference>
<dbReference type="PANTHER" id="PTHR33395">
    <property type="entry name" value="TRANSCRIPTASE, PUTATIVE-RELATED-RELATED"/>
    <property type="match status" value="1"/>
</dbReference>
<dbReference type="Proteomes" id="UP000007110">
    <property type="component" value="Unassembled WGS sequence"/>
</dbReference>
<keyword evidence="1" id="KW-0479">Metal-binding</keyword>
<dbReference type="InterPro" id="IPR019787">
    <property type="entry name" value="Znf_PHD-finger"/>
</dbReference>
<dbReference type="Pfam" id="PF14529">
    <property type="entry name" value="Exo_endo_phos_2"/>
    <property type="match status" value="1"/>
</dbReference>
<dbReference type="SUPFAM" id="SSF56219">
    <property type="entry name" value="DNase I-like"/>
    <property type="match status" value="1"/>
</dbReference>
<feature type="compositionally biased region" description="Basic residues" evidence="5">
    <location>
        <begin position="182"/>
        <end position="194"/>
    </location>
</feature>
<dbReference type="InterPro" id="IPR011011">
    <property type="entry name" value="Znf_FYVE_PHD"/>
</dbReference>
<organism evidence="7 8">
    <name type="scientific">Strongylocentrotus purpuratus</name>
    <name type="common">Purple sea urchin</name>
    <dbReference type="NCBI Taxonomy" id="7668"/>
    <lineage>
        <taxon>Eukaryota</taxon>
        <taxon>Metazoa</taxon>
        <taxon>Echinodermata</taxon>
        <taxon>Eleutherozoa</taxon>
        <taxon>Echinozoa</taxon>
        <taxon>Echinoidea</taxon>
        <taxon>Euechinoidea</taxon>
        <taxon>Echinacea</taxon>
        <taxon>Camarodonta</taxon>
        <taxon>Echinidea</taxon>
        <taxon>Strongylocentrotidae</taxon>
        <taxon>Strongylocentrotus</taxon>
    </lineage>
</organism>
<dbReference type="KEGG" id="spu:115923809"/>
<name>A0A7M7NSU2_STRPU</name>
<dbReference type="GO" id="GO:0008270">
    <property type="term" value="F:zinc ion binding"/>
    <property type="evidence" value="ECO:0007669"/>
    <property type="project" value="UniProtKB-KW"/>
</dbReference>
<evidence type="ECO:0000313" key="7">
    <source>
        <dbReference type="EnsemblMetazoa" id="XP_030841013"/>
    </source>
</evidence>
<dbReference type="GO" id="GO:0007508">
    <property type="term" value="P:larval heart development"/>
    <property type="evidence" value="ECO:0000318"/>
    <property type="project" value="GO_Central"/>
</dbReference>
<evidence type="ECO:0000256" key="4">
    <source>
        <dbReference type="PROSITE-ProRule" id="PRU00146"/>
    </source>
</evidence>
<evidence type="ECO:0000256" key="5">
    <source>
        <dbReference type="SAM" id="MobiDB-lite"/>
    </source>
</evidence>
<dbReference type="PROSITE" id="PS50016">
    <property type="entry name" value="ZF_PHD_2"/>
    <property type="match status" value="1"/>
</dbReference>
<dbReference type="Gene3D" id="3.60.10.10">
    <property type="entry name" value="Endonuclease/exonuclease/phosphatase"/>
    <property type="match status" value="1"/>
</dbReference>
<reference evidence="8" key="1">
    <citation type="submission" date="2015-02" db="EMBL/GenBank/DDBJ databases">
        <title>Genome sequencing for Strongylocentrotus purpuratus.</title>
        <authorList>
            <person name="Murali S."/>
            <person name="Liu Y."/>
            <person name="Vee V."/>
            <person name="English A."/>
            <person name="Wang M."/>
            <person name="Skinner E."/>
            <person name="Han Y."/>
            <person name="Muzny D.M."/>
            <person name="Worley K.C."/>
            <person name="Gibbs R.A."/>
        </authorList>
    </citation>
    <scope>NUCLEOTIDE SEQUENCE</scope>
</reference>
<keyword evidence="2 4" id="KW-0863">Zinc-finger</keyword>
<dbReference type="SUPFAM" id="SSF57903">
    <property type="entry name" value="FYVE/PHD zinc finger"/>
    <property type="match status" value="2"/>
</dbReference>
<dbReference type="InParanoid" id="A0A7M7NSU2"/>
<dbReference type="GO" id="GO:0031012">
    <property type="term" value="C:extracellular matrix"/>
    <property type="evidence" value="ECO:0000318"/>
    <property type="project" value="GO_Central"/>
</dbReference>
<dbReference type="GO" id="GO:0061343">
    <property type="term" value="P:cell adhesion involved in heart morphogenesis"/>
    <property type="evidence" value="ECO:0000318"/>
    <property type="project" value="GO_Central"/>
</dbReference>
<protein>
    <recommendedName>
        <fullName evidence="6">PHD-type domain-containing protein</fullName>
    </recommendedName>
</protein>
<evidence type="ECO:0000313" key="8">
    <source>
        <dbReference type="Proteomes" id="UP000007110"/>
    </source>
</evidence>
<dbReference type="Gene3D" id="3.30.40.10">
    <property type="entry name" value="Zinc/RING finger domain, C3HC4 (zinc finger)"/>
    <property type="match status" value="2"/>
</dbReference>
<accession>A0A7M7NSU2</accession>
<dbReference type="GO" id="GO:0003824">
    <property type="term" value="F:catalytic activity"/>
    <property type="evidence" value="ECO:0007669"/>
    <property type="project" value="InterPro"/>
</dbReference>
<evidence type="ECO:0000256" key="3">
    <source>
        <dbReference type="ARBA" id="ARBA00022833"/>
    </source>
</evidence>
<dbReference type="SMART" id="SM00249">
    <property type="entry name" value="PHD"/>
    <property type="match status" value="2"/>
</dbReference>
<dbReference type="PROSITE" id="PS01359">
    <property type="entry name" value="ZF_PHD_1"/>
    <property type="match status" value="2"/>
</dbReference>
<dbReference type="InterPro" id="IPR036691">
    <property type="entry name" value="Endo/exonu/phosph_ase_sf"/>
</dbReference>
<dbReference type="PANTHER" id="PTHR33395:SF22">
    <property type="entry name" value="REVERSE TRANSCRIPTASE DOMAIN-CONTAINING PROTEIN"/>
    <property type="match status" value="1"/>
</dbReference>
<feature type="domain" description="PHD-type" evidence="6">
    <location>
        <begin position="76"/>
        <end position="132"/>
    </location>
</feature>
<dbReference type="AlphaFoldDB" id="A0A7M7NSU2"/>
<dbReference type="GeneID" id="115923809"/>
<feature type="region of interest" description="Disordered" evidence="5">
    <location>
        <begin position="166"/>
        <end position="194"/>
    </location>
</feature>
<dbReference type="RefSeq" id="XP_030841013.1">
    <property type="nucleotide sequence ID" value="XM_030985153.1"/>
</dbReference>
<reference evidence="7" key="2">
    <citation type="submission" date="2021-01" db="UniProtKB">
        <authorList>
            <consortium name="EnsemblMetazoa"/>
        </authorList>
    </citation>
    <scope>IDENTIFICATION</scope>
</reference>
<dbReference type="OMA" id="WDAINTE"/>
<evidence type="ECO:0000259" key="6">
    <source>
        <dbReference type="PROSITE" id="PS50016"/>
    </source>
</evidence>
<proteinExistence type="predicted"/>
<dbReference type="InterPro" id="IPR013083">
    <property type="entry name" value="Znf_RING/FYVE/PHD"/>
</dbReference>